<dbReference type="CDD" id="cd05269">
    <property type="entry name" value="TMR_SDR_a"/>
    <property type="match status" value="1"/>
</dbReference>
<evidence type="ECO:0000313" key="3">
    <source>
        <dbReference type="Proteomes" id="UP000681340"/>
    </source>
</evidence>
<dbReference type="AlphaFoldDB" id="A0A919SPU8"/>
<dbReference type="PANTHER" id="PTHR47129:SF1">
    <property type="entry name" value="NMRA-LIKE DOMAIN-CONTAINING PROTEIN"/>
    <property type="match status" value="1"/>
</dbReference>
<proteinExistence type="predicted"/>
<gene>
    <name evidence="2" type="ORF">Aau02nite_69580</name>
</gene>
<comment type="caution">
    <text evidence="2">The sequence shown here is derived from an EMBL/GenBank/DDBJ whole genome shotgun (WGS) entry which is preliminary data.</text>
</comment>
<feature type="domain" description="NAD(P)-binding" evidence="1">
    <location>
        <begin position="7"/>
        <end position="181"/>
    </location>
</feature>
<protein>
    <submittedName>
        <fullName evidence="2">NAD(P)-dependent oxidoreductase</fullName>
    </submittedName>
</protein>
<name>A0A919SPU8_9ACTN</name>
<dbReference type="Proteomes" id="UP000681340">
    <property type="component" value="Unassembled WGS sequence"/>
</dbReference>
<dbReference type="Gene3D" id="3.40.50.720">
    <property type="entry name" value="NAD(P)-binding Rossmann-like Domain"/>
    <property type="match status" value="1"/>
</dbReference>
<dbReference type="InterPro" id="IPR036291">
    <property type="entry name" value="NAD(P)-bd_dom_sf"/>
</dbReference>
<accession>A0A919SPU8</accession>
<sequence length="281" mass="29305">MTIVVTGATGHFGRHAVENLLSRGVPADQIVAVGRSIEKIQDLADRGVRVQYASYDEPESLRKAFAGAGKLLFVSASEPGKRIPQHRNVVDAAKDAGVGLIVYTSAPHADSSGMILATEHLATEQALAASGIPSVILRNGWYLENYDLRGALEHGLVGAAGDGRLSLATRADLAEAAAAAVLADSHDKQVYELGGEGVTLAELAAEVSRQSGREVTYTDLPQDKYVEFLVGVGVPEGFAAVLADSDHHAASGALYTGPEDLAHLLGRPATPLADAVRAQLA</sequence>
<dbReference type="EMBL" id="BOQL01000061">
    <property type="protein sequence ID" value="GIM76171.1"/>
    <property type="molecule type" value="Genomic_DNA"/>
</dbReference>
<reference evidence="2" key="1">
    <citation type="submission" date="2021-03" db="EMBL/GenBank/DDBJ databases">
        <title>Whole genome shotgun sequence of Actinoplanes auranticolor NBRC 12245.</title>
        <authorList>
            <person name="Komaki H."/>
            <person name="Tamura T."/>
        </authorList>
    </citation>
    <scope>NUCLEOTIDE SEQUENCE</scope>
    <source>
        <strain evidence="2">NBRC 12245</strain>
    </source>
</reference>
<dbReference type="InterPro" id="IPR052718">
    <property type="entry name" value="NmrA-type_oxidoreductase"/>
</dbReference>
<dbReference type="Pfam" id="PF13460">
    <property type="entry name" value="NAD_binding_10"/>
    <property type="match status" value="1"/>
</dbReference>
<evidence type="ECO:0000259" key="1">
    <source>
        <dbReference type="Pfam" id="PF13460"/>
    </source>
</evidence>
<organism evidence="2 3">
    <name type="scientific">Actinoplanes auranticolor</name>
    <dbReference type="NCBI Taxonomy" id="47988"/>
    <lineage>
        <taxon>Bacteria</taxon>
        <taxon>Bacillati</taxon>
        <taxon>Actinomycetota</taxon>
        <taxon>Actinomycetes</taxon>
        <taxon>Micromonosporales</taxon>
        <taxon>Micromonosporaceae</taxon>
        <taxon>Actinoplanes</taxon>
    </lineage>
</organism>
<dbReference type="SUPFAM" id="SSF51735">
    <property type="entry name" value="NAD(P)-binding Rossmann-fold domains"/>
    <property type="match status" value="1"/>
</dbReference>
<dbReference type="RefSeq" id="WP_212992823.1">
    <property type="nucleotide sequence ID" value="NZ_BAABEA010000055.1"/>
</dbReference>
<dbReference type="Gene3D" id="3.90.25.10">
    <property type="entry name" value="UDP-galactose 4-epimerase, domain 1"/>
    <property type="match status" value="1"/>
</dbReference>
<dbReference type="PANTHER" id="PTHR47129">
    <property type="entry name" value="QUINONE OXIDOREDUCTASE 2"/>
    <property type="match status" value="1"/>
</dbReference>
<keyword evidence="3" id="KW-1185">Reference proteome</keyword>
<dbReference type="InterPro" id="IPR016040">
    <property type="entry name" value="NAD(P)-bd_dom"/>
</dbReference>
<evidence type="ECO:0000313" key="2">
    <source>
        <dbReference type="EMBL" id="GIM76171.1"/>
    </source>
</evidence>